<dbReference type="EMBL" id="JAVIJP010000032">
    <property type="protein sequence ID" value="KAL3631274.1"/>
    <property type="molecule type" value="Genomic_DNA"/>
</dbReference>
<evidence type="ECO:0000313" key="2">
    <source>
        <dbReference type="Proteomes" id="UP001632038"/>
    </source>
</evidence>
<keyword evidence="2" id="KW-1185">Reference proteome</keyword>
<protein>
    <submittedName>
        <fullName evidence="1">Uncharacterized protein</fullName>
    </submittedName>
</protein>
<organism evidence="1 2">
    <name type="scientific">Castilleja foliolosa</name>
    <dbReference type="NCBI Taxonomy" id="1961234"/>
    <lineage>
        <taxon>Eukaryota</taxon>
        <taxon>Viridiplantae</taxon>
        <taxon>Streptophyta</taxon>
        <taxon>Embryophyta</taxon>
        <taxon>Tracheophyta</taxon>
        <taxon>Spermatophyta</taxon>
        <taxon>Magnoliopsida</taxon>
        <taxon>eudicotyledons</taxon>
        <taxon>Gunneridae</taxon>
        <taxon>Pentapetalae</taxon>
        <taxon>asterids</taxon>
        <taxon>lamiids</taxon>
        <taxon>Lamiales</taxon>
        <taxon>Orobanchaceae</taxon>
        <taxon>Pedicularideae</taxon>
        <taxon>Castillejinae</taxon>
        <taxon>Castilleja</taxon>
    </lineage>
</organism>
<proteinExistence type="predicted"/>
<gene>
    <name evidence="1" type="ORF">CASFOL_024258</name>
</gene>
<sequence length="33" mass="3799">MVNLEILSFAFALHLMMSSEEKAMICIQQSRLL</sequence>
<comment type="caution">
    <text evidence="1">The sequence shown here is derived from an EMBL/GenBank/DDBJ whole genome shotgun (WGS) entry which is preliminary data.</text>
</comment>
<accession>A0ABD3CP02</accession>
<reference evidence="2" key="1">
    <citation type="journal article" date="2024" name="IScience">
        <title>Strigolactones Initiate the Formation of Haustorium-like Structures in Castilleja.</title>
        <authorList>
            <person name="Buerger M."/>
            <person name="Peterson D."/>
            <person name="Chory J."/>
        </authorList>
    </citation>
    <scope>NUCLEOTIDE SEQUENCE [LARGE SCALE GENOMIC DNA]</scope>
</reference>
<dbReference type="AlphaFoldDB" id="A0ABD3CP02"/>
<evidence type="ECO:0000313" key="1">
    <source>
        <dbReference type="EMBL" id="KAL3631274.1"/>
    </source>
</evidence>
<name>A0ABD3CP02_9LAMI</name>
<dbReference type="Proteomes" id="UP001632038">
    <property type="component" value="Unassembled WGS sequence"/>
</dbReference>